<dbReference type="Proteomes" id="UP000221369">
    <property type="component" value="Unassembled WGS sequence"/>
</dbReference>
<dbReference type="InterPro" id="IPR036457">
    <property type="entry name" value="PPM-type-like_dom_sf"/>
</dbReference>
<dbReference type="Pfam" id="PF13672">
    <property type="entry name" value="PP2C_2"/>
    <property type="match status" value="1"/>
</dbReference>
<dbReference type="SMART" id="SM00332">
    <property type="entry name" value="PP2Cc"/>
    <property type="match status" value="1"/>
</dbReference>
<dbReference type="InterPro" id="IPR001932">
    <property type="entry name" value="PPM-type_phosphatase-like_dom"/>
</dbReference>
<feature type="domain" description="PPM-type phosphatase" evidence="1">
    <location>
        <begin position="23"/>
        <end position="254"/>
    </location>
</feature>
<dbReference type="InterPro" id="IPR015655">
    <property type="entry name" value="PP2C"/>
</dbReference>
<dbReference type="SUPFAM" id="SSF81606">
    <property type="entry name" value="PP2C-like"/>
    <property type="match status" value="1"/>
</dbReference>
<dbReference type="Gene3D" id="3.60.40.10">
    <property type="entry name" value="PPM-type phosphatase domain"/>
    <property type="match status" value="1"/>
</dbReference>
<evidence type="ECO:0000313" key="2">
    <source>
        <dbReference type="EMBL" id="PFG30947.1"/>
    </source>
</evidence>
<reference evidence="2 3" key="1">
    <citation type="submission" date="2017-10" db="EMBL/GenBank/DDBJ databases">
        <title>Sequencing the genomes of 1000 actinobacteria strains.</title>
        <authorList>
            <person name="Klenk H.-P."/>
        </authorList>
    </citation>
    <scope>NUCLEOTIDE SEQUENCE [LARGE SCALE GENOMIC DNA]</scope>
    <source>
        <strain evidence="2 3">DSM 21798</strain>
    </source>
</reference>
<organism evidence="2 3">
    <name type="scientific">Paramicrobacterium agarici</name>
    <dbReference type="NCBI Taxonomy" id="630514"/>
    <lineage>
        <taxon>Bacteria</taxon>
        <taxon>Bacillati</taxon>
        <taxon>Actinomycetota</taxon>
        <taxon>Actinomycetes</taxon>
        <taxon>Micrococcales</taxon>
        <taxon>Microbacteriaceae</taxon>
        <taxon>Paramicrobacterium</taxon>
    </lineage>
</organism>
<protein>
    <submittedName>
        <fullName evidence="2">Protein phosphatase</fullName>
    </submittedName>
</protein>
<dbReference type="CDD" id="cd00143">
    <property type="entry name" value="PP2Cc"/>
    <property type="match status" value="1"/>
</dbReference>
<name>A0A2A9DVY0_9MICO</name>
<accession>A0A2A9DVY0</accession>
<dbReference type="PANTHER" id="PTHR47992">
    <property type="entry name" value="PROTEIN PHOSPHATASE"/>
    <property type="match status" value="1"/>
</dbReference>
<keyword evidence="3" id="KW-1185">Reference proteome</keyword>
<dbReference type="EMBL" id="PDJE01000001">
    <property type="protein sequence ID" value="PFG30947.1"/>
    <property type="molecule type" value="Genomic_DNA"/>
</dbReference>
<dbReference type="RefSeq" id="WP_245836267.1">
    <property type="nucleotide sequence ID" value="NZ_PDJE01000001.1"/>
</dbReference>
<evidence type="ECO:0000259" key="1">
    <source>
        <dbReference type="PROSITE" id="PS51746"/>
    </source>
</evidence>
<dbReference type="PROSITE" id="PS51746">
    <property type="entry name" value="PPM_2"/>
    <property type="match status" value="1"/>
</dbReference>
<dbReference type="SMART" id="SM00331">
    <property type="entry name" value="PP2C_SIG"/>
    <property type="match status" value="1"/>
</dbReference>
<evidence type="ECO:0000313" key="3">
    <source>
        <dbReference type="Proteomes" id="UP000221369"/>
    </source>
</evidence>
<sequence length="271" mass="28624">MSEATTFTDSHAVTVRGENLLLRWGAVTHVGRKREVNQDAVMGAFPLFAVADGMGGYAAGELASAAVVKHLTALSESGSDITHDGIEAALRDAIVDLSGEEDIDVGTGTTVTGIGFTTTAAEPFWTVFNIGDSRVYVERDGELAQVTTDHSVVQELIAIGAISPDDAENHPQGNVITRAVGFTDDPIPDYLRAPVEKDTRWVICSDGLTKELTDYGILHFLERGSDPLNAAELMVEAAVENGGRDNVTVLVLEVTDAASVPTADADLPSTD</sequence>
<dbReference type="GO" id="GO:0004722">
    <property type="term" value="F:protein serine/threonine phosphatase activity"/>
    <property type="evidence" value="ECO:0007669"/>
    <property type="project" value="InterPro"/>
</dbReference>
<gene>
    <name evidence="2" type="ORF">ATJ78_1892</name>
</gene>
<dbReference type="AlphaFoldDB" id="A0A2A9DVY0"/>
<comment type="caution">
    <text evidence="2">The sequence shown here is derived from an EMBL/GenBank/DDBJ whole genome shotgun (WGS) entry which is preliminary data.</text>
</comment>
<proteinExistence type="predicted"/>